<name>A0A5C3NBD5_9AGAM</name>
<feature type="region of interest" description="Disordered" evidence="1">
    <location>
        <begin position="148"/>
        <end position="171"/>
    </location>
</feature>
<evidence type="ECO:0000313" key="2">
    <source>
        <dbReference type="EMBL" id="TFK53308.1"/>
    </source>
</evidence>
<dbReference type="Proteomes" id="UP000305948">
    <property type="component" value="Unassembled WGS sequence"/>
</dbReference>
<organism evidence="2 3">
    <name type="scientific">Heliocybe sulcata</name>
    <dbReference type="NCBI Taxonomy" id="5364"/>
    <lineage>
        <taxon>Eukaryota</taxon>
        <taxon>Fungi</taxon>
        <taxon>Dikarya</taxon>
        <taxon>Basidiomycota</taxon>
        <taxon>Agaricomycotina</taxon>
        <taxon>Agaricomycetes</taxon>
        <taxon>Gloeophyllales</taxon>
        <taxon>Gloeophyllaceae</taxon>
        <taxon>Heliocybe</taxon>
    </lineage>
</organism>
<reference evidence="2 3" key="1">
    <citation type="journal article" date="2019" name="Nat. Ecol. Evol.">
        <title>Megaphylogeny resolves global patterns of mushroom evolution.</title>
        <authorList>
            <person name="Varga T."/>
            <person name="Krizsan K."/>
            <person name="Foldi C."/>
            <person name="Dima B."/>
            <person name="Sanchez-Garcia M."/>
            <person name="Sanchez-Ramirez S."/>
            <person name="Szollosi G.J."/>
            <person name="Szarkandi J.G."/>
            <person name="Papp V."/>
            <person name="Albert L."/>
            <person name="Andreopoulos W."/>
            <person name="Angelini C."/>
            <person name="Antonin V."/>
            <person name="Barry K.W."/>
            <person name="Bougher N.L."/>
            <person name="Buchanan P."/>
            <person name="Buyck B."/>
            <person name="Bense V."/>
            <person name="Catcheside P."/>
            <person name="Chovatia M."/>
            <person name="Cooper J."/>
            <person name="Damon W."/>
            <person name="Desjardin D."/>
            <person name="Finy P."/>
            <person name="Geml J."/>
            <person name="Haridas S."/>
            <person name="Hughes K."/>
            <person name="Justo A."/>
            <person name="Karasinski D."/>
            <person name="Kautmanova I."/>
            <person name="Kiss B."/>
            <person name="Kocsube S."/>
            <person name="Kotiranta H."/>
            <person name="LaButti K.M."/>
            <person name="Lechner B.E."/>
            <person name="Liimatainen K."/>
            <person name="Lipzen A."/>
            <person name="Lukacs Z."/>
            <person name="Mihaltcheva S."/>
            <person name="Morgado L.N."/>
            <person name="Niskanen T."/>
            <person name="Noordeloos M.E."/>
            <person name="Ohm R.A."/>
            <person name="Ortiz-Santana B."/>
            <person name="Ovrebo C."/>
            <person name="Racz N."/>
            <person name="Riley R."/>
            <person name="Savchenko A."/>
            <person name="Shiryaev A."/>
            <person name="Soop K."/>
            <person name="Spirin V."/>
            <person name="Szebenyi C."/>
            <person name="Tomsovsky M."/>
            <person name="Tulloss R.E."/>
            <person name="Uehling J."/>
            <person name="Grigoriev I.V."/>
            <person name="Vagvolgyi C."/>
            <person name="Papp T."/>
            <person name="Martin F.M."/>
            <person name="Miettinen O."/>
            <person name="Hibbett D.S."/>
            <person name="Nagy L.G."/>
        </authorList>
    </citation>
    <scope>NUCLEOTIDE SEQUENCE [LARGE SCALE GENOMIC DNA]</scope>
    <source>
        <strain evidence="2 3">OMC1185</strain>
    </source>
</reference>
<evidence type="ECO:0000313" key="3">
    <source>
        <dbReference type="Proteomes" id="UP000305948"/>
    </source>
</evidence>
<proteinExistence type="predicted"/>
<dbReference type="EMBL" id="ML213507">
    <property type="protein sequence ID" value="TFK53308.1"/>
    <property type="molecule type" value="Genomic_DNA"/>
</dbReference>
<protein>
    <submittedName>
        <fullName evidence="2">Uncharacterized protein</fullName>
    </submittedName>
</protein>
<dbReference type="AlphaFoldDB" id="A0A5C3NBD5"/>
<gene>
    <name evidence="2" type="ORF">OE88DRAFT_1789140</name>
</gene>
<sequence>MPNSGMLTDMIKVYGRNFISLLDVWTAAKPSPVKVHNIDDHSFARSLRKGCNPSESSTRSWAIYFRTASLLALTAAEPLQMMPAVAKHDRWRAIVAYDIKCPDIEGRCKHRERPRAPTDAEDAISNMTICRRQIQTLMGREVGLQDRKDDGKAAIGSTKIPPDASSGKGMGDARLMSTIKSLHRAHSLLQFYSCIGTSEYDASNLGASHYGDMSVLPALVHTNASSYNASTRATIRTMSCEFLPNFCLHGDETRTRDETAADLERTTTTEANHQSLGGKWKRGLGSQRVWDSSRGIGIALGDRDRRANRTPLLMKWQSERYGGAVSTTVVQPAEALEDLSPNFRLRLVLQKL</sequence>
<accession>A0A5C3NBD5</accession>
<keyword evidence="3" id="KW-1185">Reference proteome</keyword>
<evidence type="ECO:0000256" key="1">
    <source>
        <dbReference type="SAM" id="MobiDB-lite"/>
    </source>
</evidence>